<evidence type="ECO:0000256" key="6">
    <source>
        <dbReference type="ARBA" id="ARBA00049258"/>
    </source>
</evidence>
<dbReference type="HAMAP" id="MF_00488">
    <property type="entry name" value="Lactate_dehydrog"/>
    <property type="match status" value="1"/>
</dbReference>
<dbReference type="InterPro" id="IPR022383">
    <property type="entry name" value="Lactate/malate_DH_C"/>
</dbReference>
<dbReference type="PANTHER" id="PTHR43128">
    <property type="entry name" value="L-2-HYDROXYCARBOXYLATE DEHYDROGENASE (NAD(P)(+))"/>
    <property type="match status" value="1"/>
</dbReference>
<evidence type="ECO:0000256" key="4">
    <source>
        <dbReference type="ARBA" id="ARBA00023002"/>
    </source>
</evidence>
<reference evidence="13" key="1">
    <citation type="journal article" date="2023" name="Mol. Phylogenet. Evol.">
        <title>Genome-scale phylogeny and comparative genomics of the fungal order Sordariales.</title>
        <authorList>
            <person name="Hensen N."/>
            <person name="Bonometti L."/>
            <person name="Westerberg I."/>
            <person name="Brannstrom I.O."/>
            <person name="Guillou S."/>
            <person name="Cros-Aarteil S."/>
            <person name="Calhoun S."/>
            <person name="Haridas S."/>
            <person name="Kuo A."/>
            <person name="Mondo S."/>
            <person name="Pangilinan J."/>
            <person name="Riley R."/>
            <person name="LaButti K."/>
            <person name="Andreopoulos B."/>
            <person name="Lipzen A."/>
            <person name="Chen C."/>
            <person name="Yan M."/>
            <person name="Daum C."/>
            <person name="Ng V."/>
            <person name="Clum A."/>
            <person name="Steindorff A."/>
            <person name="Ohm R.A."/>
            <person name="Martin F."/>
            <person name="Silar P."/>
            <person name="Natvig D.O."/>
            <person name="Lalanne C."/>
            <person name="Gautier V."/>
            <person name="Ament-Velasquez S.L."/>
            <person name="Kruys A."/>
            <person name="Hutchinson M.I."/>
            <person name="Powell A.J."/>
            <person name="Barry K."/>
            <person name="Miller A.N."/>
            <person name="Grigoriev I.V."/>
            <person name="Debuchy R."/>
            <person name="Gladieux P."/>
            <person name="Hiltunen Thoren M."/>
            <person name="Johannesson H."/>
        </authorList>
    </citation>
    <scope>NUCLEOTIDE SEQUENCE</scope>
    <source>
        <strain evidence="13">CBS 103.79</strain>
    </source>
</reference>
<name>A0AAN6MEB7_9PEZI</name>
<dbReference type="SUPFAM" id="SSF51735">
    <property type="entry name" value="NAD(P)-binding Rossmann-fold domains"/>
    <property type="match status" value="1"/>
</dbReference>
<dbReference type="InterPro" id="IPR011304">
    <property type="entry name" value="L-lactate_DH"/>
</dbReference>
<evidence type="ECO:0000313" key="13">
    <source>
        <dbReference type="EMBL" id="KAK3899260.1"/>
    </source>
</evidence>
<feature type="domain" description="Lactate/malate dehydrogenase C-terminal" evidence="12">
    <location>
        <begin position="153"/>
        <end position="317"/>
    </location>
</feature>
<evidence type="ECO:0000256" key="9">
    <source>
        <dbReference type="RuleBase" id="RU000496"/>
    </source>
</evidence>
<dbReference type="GO" id="GO:0006089">
    <property type="term" value="P:lactate metabolic process"/>
    <property type="evidence" value="ECO:0007669"/>
    <property type="project" value="TreeGrafter"/>
</dbReference>
<dbReference type="GO" id="GO:0005737">
    <property type="term" value="C:cytoplasm"/>
    <property type="evidence" value="ECO:0007669"/>
    <property type="project" value="InterPro"/>
</dbReference>
<feature type="transmembrane region" description="Helical" evidence="10">
    <location>
        <begin position="12"/>
        <end position="32"/>
    </location>
</feature>
<gene>
    <name evidence="13" type="ORF">C8A05DRAFT_37130</name>
</gene>
<dbReference type="Pfam" id="PF02866">
    <property type="entry name" value="Ldh_1_C"/>
    <property type="match status" value="1"/>
</dbReference>
<dbReference type="NCBIfam" id="TIGR01771">
    <property type="entry name" value="L-LDH-NAD"/>
    <property type="match status" value="1"/>
</dbReference>
<evidence type="ECO:0000256" key="1">
    <source>
        <dbReference type="ARBA" id="ARBA00004843"/>
    </source>
</evidence>
<keyword evidence="14" id="KW-1185">Reference proteome</keyword>
<comment type="similarity">
    <text evidence="2">Belongs to the LDH/MDH superfamily. LDH family.</text>
</comment>
<dbReference type="EMBL" id="MU855810">
    <property type="protein sequence ID" value="KAK3899260.1"/>
    <property type="molecule type" value="Genomic_DNA"/>
</dbReference>
<keyword evidence="4 9" id="KW-0560">Oxidoreductase</keyword>
<dbReference type="SUPFAM" id="SSF56327">
    <property type="entry name" value="LDH C-terminal domain-like"/>
    <property type="match status" value="1"/>
</dbReference>
<keyword evidence="5 8" id="KW-0520">NAD</keyword>
<dbReference type="InterPro" id="IPR015955">
    <property type="entry name" value="Lactate_DH/Glyco_Ohase_4_C"/>
</dbReference>
<dbReference type="Pfam" id="PF00056">
    <property type="entry name" value="Ldh_1_N"/>
    <property type="match status" value="1"/>
</dbReference>
<proteinExistence type="inferred from homology"/>
<keyword evidence="10" id="KW-0472">Membrane</keyword>
<evidence type="ECO:0000259" key="11">
    <source>
        <dbReference type="Pfam" id="PF00056"/>
    </source>
</evidence>
<comment type="pathway">
    <text evidence="1 9">Fermentation; pyruvate fermentation to lactate; (S)-lactate from pyruvate: step 1/1.</text>
</comment>
<dbReference type="GO" id="GO:0004459">
    <property type="term" value="F:L-lactate dehydrogenase (NAD+) activity"/>
    <property type="evidence" value="ECO:0007669"/>
    <property type="project" value="UniProtKB-EC"/>
</dbReference>
<feature type="binding site" evidence="8">
    <location>
        <begin position="19"/>
        <end position="24"/>
    </location>
    <ligand>
        <name>NAD(+)</name>
        <dbReference type="ChEBI" id="CHEBI:57540"/>
    </ligand>
</feature>
<dbReference type="InterPro" id="IPR018177">
    <property type="entry name" value="L-lactate_DH_AS"/>
</dbReference>
<comment type="caution">
    <text evidence="13">The sequence shown here is derived from an EMBL/GenBank/DDBJ whole genome shotgun (WGS) entry which is preliminary data.</text>
</comment>
<dbReference type="InterPro" id="IPR001557">
    <property type="entry name" value="L-lactate/malate_DH"/>
</dbReference>
<evidence type="ECO:0000256" key="2">
    <source>
        <dbReference type="ARBA" id="ARBA00006054"/>
    </source>
</evidence>
<evidence type="ECO:0000259" key="12">
    <source>
        <dbReference type="Pfam" id="PF02866"/>
    </source>
</evidence>
<evidence type="ECO:0000256" key="7">
    <source>
        <dbReference type="PIRSR" id="PIRSR000102-1"/>
    </source>
</evidence>
<feature type="active site" description="Proton acceptor" evidence="7">
    <location>
        <position position="183"/>
    </location>
</feature>
<evidence type="ECO:0000256" key="10">
    <source>
        <dbReference type="SAM" id="Phobius"/>
    </source>
</evidence>
<dbReference type="Gene3D" id="3.90.110.10">
    <property type="entry name" value="Lactate dehydrogenase/glycoside hydrolase, family 4, C-terminal"/>
    <property type="match status" value="1"/>
</dbReference>
<feature type="binding site" evidence="8">
    <location>
        <position position="103"/>
    </location>
    <ligand>
        <name>NAD(+)</name>
        <dbReference type="ChEBI" id="CHEBI:57540"/>
    </ligand>
</feature>
<dbReference type="EC" id="1.1.1.27" evidence="3 9"/>
<comment type="catalytic activity">
    <reaction evidence="6 9">
        <text>(S)-lactate + NAD(+) = pyruvate + NADH + H(+)</text>
        <dbReference type="Rhea" id="RHEA:23444"/>
        <dbReference type="ChEBI" id="CHEBI:15361"/>
        <dbReference type="ChEBI" id="CHEBI:15378"/>
        <dbReference type="ChEBI" id="CHEBI:16651"/>
        <dbReference type="ChEBI" id="CHEBI:57540"/>
        <dbReference type="ChEBI" id="CHEBI:57945"/>
        <dbReference type="EC" id="1.1.1.27"/>
    </reaction>
</comment>
<sequence length="336" mass="36229">MPFQSNSSDAKSIKIVVVGAGSVGVTTAYALLLDRLAADIVLIDVDKNRAQGEAMDLSHAAHFAQARVRVGDYEDCAHAAAVVITAGVNQKPGQTRLDLVKTNYALFKEVVPRVAHHAPDTILVVATNPVDVLTHAALQLSGFPVERVIGSGTAMDTTRFRHELGRHFGVNPRNVHAVILGEHGDSQLPAWSLASISGMRLRDYCEAAGVEYDEAALEGCARRTKEAAYEIIRRKGKTNYGVASVLVSILQPIVTDSDAIMTVSRVGAYGGVEDVALSMPCKLNRSGAYQDVPLRLSESEQQALRQSALSIKEVLDSLEDQPCVLEDQQYSLRAEL</sequence>
<accession>A0AAN6MEB7</accession>
<dbReference type="InterPro" id="IPR036291">
    <property type="entry name" value="NAD(P)-bd_dom_sf"/>
</dbReference>
<dbReference type="Gene3D" id="3.40.50.720">
    <property type="entry name" value="NAD(P)-binding Rossmann-like Domain"/>
    <property type="match status" value="1"/>
</dbReference>
<protein>
    <recommendedName>
        <fullName evidence="3 9">L-lactate dehydrogenase</fullName>
        <ecNumber evidence="3 9">1.1.1.27</ecNumber>
    </recommendedName>
</protein>
<evidence type="ECO:0000256" key="8">
    <source>
        <dbReference type="PIRSR" id="PIRSR000102-3"/>
    </source>
</evidence>
<dbReference type="PANTHER" id="PTHR43128:SF16">
    <property type="entry name" value="L-LACTATE DEHYDROGENASE"/>
    <property type="match status" value="1"/>
</dbReference>
<dbReference type="Proteomes" id="UP001303889">
    <property type="component" value="Unassembled WGS sequence"/>
</dbReference>
<dbReference type="PROSITE" id="PS00064">
    <property type="entry name" value="L_LDH"/>
    <property type="match status" value="1"/>
</dbReference>
<feature type="binding site" evidence="8">
    <location>
        <position position="44"/>
    </location>
    <ligand>
        <name>NAD(+)</name>
        <dbReference type="ChEBI" id="CHEBI:57540"/>
    </ligand>
</feature>
<reference evidence="13" key="2">
    <citation type="submission" date="2023-05" db="EMBL/GenBank/DDBJ databases">
        <authorList>
            <consortium name="Lawrence Berkeley National Laboratory"/>
            <person name="Steindorff A."/>
            <person name="Hensen N."/>
            <person name="Bonometti L."/>
            <person name="Westerberg I."/>
            <person name="Brannstrom I.O."/>
            <person name="Guillou S."/>
            <person name="Cros-Aarteil S."/>
            <person name="Calhoun S."/>
            <person name="Haridas S."/>
            <person name="Kuo A."/>
            <person name="Mondo S."/>
            <person name="Pangilinan J."/>
            <person name="Riley R."/>
            <person name="Labutti K."/>
            <person name="Andreopoulos B."/>
            <person name="Lipzen A."/>
            <person name="Chen C."/>
            <person name="Yanf M."/>
            <person name="Daum C."/>
            <person name="Ng V."/>
            <person name="Clum A."/>
            <person name="Ohm R."/>
            <person name="Martin F."/>
            <person name="Silar P."/>
            <person name="Natvig D."/>
            <person name="Lalanne C."/>
            <person name="Gautier V."/>
            <person name="Ament-Velasquez S.L."/>
            <person name="Kruys A."/>
            <person name="Hutchinson M.I."/>
            <person name="Powell A.J."/>
            <person name="Barry K."/>
            <person name="Miller A.N."/>
            <person name="Grigoriev I.V."/>
            <person name="Debuchy R."/>
            <person name="Gladieux P."/>
            <person name="Thoren M.H."/>
            <person name="Johannesson H."/>
        </authorList>
    </citation>
    <scope>NUCLEOTIDE SEQUENCE</scope>
    <source>
        <strain evidence="13">CBS 103.79</strain>
    </source>
</reference>
<dbReference type="FunFam" id="3.40.50.720:FF:000018">
    <property type="entry name" value="Malate dehydrogenase"/>
    <property type="match status" value="1"/>
</dbReference>
<dbReference type="NCBIfam" id="NF000824">
    <property type="entry name" value="PRK00066.1"/>
    <property type="match status" value="1"/>
</dbReference>
<dbReference type="InterPro" id="IPR001236">
    <property type="entry name" value="Lactate/malate_DH_N"/>
</dbReference>
<evidence type="ECO:0000256" key="3">
    <source>
        <dbReference type="ARBA" id="ARBA00012967"/>
    </source>
</evidence>
<keyword evidence="10" id="KW-0812">Transmembrane</keyword>
<keyword evidence="10" id="KW-1133">Transmembrane helix</keyword>
<evidence type="ECO:0000313" key="14">
    <source>
        <dbReference type="Proteomes" id="UP001303889"/>
    </source>
</evidence>
<organism evidence="13 14">
    <name type="scientific">Staphylotrichum tortipilum</name>
    <dbReference type="NCBI Taxonomy" id="2831512"/>
    <lineage>
        <taxon>Eukaryota</taxon>
        <taxon>Fungi</taxon>
        <taxon>Dikarya</taxon>
        <taxon>Ascomycota</taxon>
        <taxon>Pezizomycotina</taxon>
        <taxon>Sordariomycetes</taxon>
        <taxon>Sordariomycetidae</taxon>
        <taxon>Sordariales</taxon>
        <taxon>Chaetomiaceae</taxon>
        <taxon>Staphylotrichum</taxon>
    </lineage>
</organism>
<dbReference type="AlphaFoldDB" id="A0AAN6MEB7"/>
<dbReference type="PIRSF" id="PIRSF000102">
    <property type="entry name" value="Lac_mal_DH"/>
    <property type="match status" value="1"/>
</dbReference>
<feature type="domain" description="Lactate/malate dehydrogenase N-terminal" evidence="11">
    <location>
        <begin position="13"/>
        <end position="150"/>
    </location>
</feature>
<dbReference type="CDD" id="cd05292">
    <property type="entry name" value="LDH_2"/>
    <property type="match status" value="1"/>
</dbReference>
<dbReference type="PRINTS" id="PR00086">
    <property type="entry name" value="LLDHDRGNASE"/>
</dbReference>
<evidence type="ECO:0000256" key="5">
    <source>
        <dbReference type="ARBA" id="ARBA00023027"/>
    </source>
</evidence>